<dbReference type="CDD" id="cd04663">
    <property type="entry name" value="NUDIX_Hydrolase"/>
    <property type="match status" value="1"/>
</dbReference>
<evidence type="ECO:0000313" key="5">
    <source>
        <dbReference type="Proteomes" id="UP000253759"/>
    </source>
</evidence>
<evidence type="ECO:0000313" key="4">
    <source>
        <dbReference type="EMBL" id="RDE07614.1"/>
    </source>
</evidence>
<evidence type="ECO:0000259" key="3">
    <source>
        <dbReference type="PROSITE" id="PS51462"/>
    </source>
</evidence>
<organism evidence="4 5">
    <name type="scientific">Pelagibacterium lacus</name>
    <dbReference type="NCBI Taxonomy" id="2282655"/>
    <lineage>
        <taxon>Bacteria</taxon>
        <taxon>Pseudomonadati</taxon>
        <taxon>Pseudomonadota</taxon>
        <taxon>Alphaproteobacteria</taxon>
        <taxon>Hyphomicrobiales</taxon>
        <taxon>Devosiaceae</taxon>
        <taxon>Pelagibacterium</taxon>
    </lineage>
</organism>
<dbReference type="InterPro" id="IPR000086">
    <property type="entry name" value="NUDIX_hydrolase_dom"/>
</dbReference>
<reference evidence="5" key="1">
    <citation type="submission" date="2018-07" db="EMBL/GenBank/DDBJ databases">
        <authorList>
            <person name="Liu B.-T."/>
            <person name="Du Z."/>
        </authorList>
    </citation>
    <scope>NUCLEOTIDE SEQUENCE [LARGE SCALE GENOMIC DNA]</scope>
    <source>
        <strain evidence="5">XYN52</strain>
    </source>
</reference>
<feature type="domain" description="Nudix hydrolase" evidence="3">
    <location>
        <begin position="3"/>
        <end position="133"/>
    </location>
</feature>
<dbReference type="RefSeq" id="WP_114647145.1">
    <property type="nucleotide sequence ID" value="NZ_QQNH01000049.1"/>
</dbReference>
<dbReference type="OrthoDB" id="9804442at2"/>
<dbReference type="PROSITE" id="PS51462">
    <property type="entry name" value="NUDIX"/>
    <property type="match status" value="1"/>
</dbReference>
<dbReference type="InterPro" id="IPR015797">
    <property type="entry name" value="NUDIX_hydrolase-like_dom_sf"/>
</dbReference>
<dbReference type="InterPro" id="IPR020084">
    <property type="entry name" value="NUDIX_hydrolase_CS"/>
</dbReference>
<dbReference type="Proteomes" id="UP000253759">
    <property type="component" value="Unassembled WGS sequence"/>
</dbReference>
<dbReference type="PROSITE" id="PS00893">
    <property type="entry name" value="NUDIX_BOX"/>
    <property type="match status" value="1"/>
</dbReference>
<proteinExistence type="predicted"/>
<evidence type="ECO:0000256" key="2">
    <source>
        <dbReference type="ARBA" id="ARBA00022801"/>
    </source>
</evidence>
<gene>
    <name evidence="4" type="ORF">DVH29_15780</name>
</gene>
<dbReference type="Pfam" id="PF00293">
    <property type="entry name" value="NUDIX"/>
    <property type="match status" value="1"/>
</dbReference>
<name>A0A369VYZ0_9HYPH</name>
<keyword evidence="2" id="KW-0378">Hydrolase</keyword>
<dbReference type="EMBL" id="QQNH01000049">
    <property type="protein sequence ID" value="RDE07614.1"/>
    <property type="molecule type" value="Genomic_DNA"/>
</dbReference>
<accession>A0A369VYZ0</accession>
<dbReference type="SUPFAM" id="SSF55811">
    <property type="entry name" value="Nudix"/>
    <property type="match status" value="1"/>
</dbReference>
<comment type="caution">
    <text evidence="4">The sequence shown here is derived from an EMBL/GenBank/DDBJ whole genome shotgun (WGS) entry which is preliminary data.</text>
</comment>
<comment type="cofactor">
    <cofactor evidence="1">
        <name>Mg(2+)</name>
        <dbReference type="ChEBI" id="CHEBI:18420"/>
    </cofactor>
</comment>
<sequence>MTALVAKACPVVLREGTEGTEILVFEHPLAGVQIVKGTIEPGETKQAAALRELAEEAGLRDGRVIRTLGESAEIDDGQVWTFVLVDARDLPNAWVFHTLDDGGHDFAFFWHQLDAAPDARWHPIFIPALAFIRSRLAA</sequence>
<dbReference type="AlphaFoldDB" id="A0A369VYZ0"/>
<dbReference type="Gene3D" id="3.90.79.10">
    <property type="entry name" value="Nucleoside Triphosphate Pyrophosphohydrolase"/>
    <property type="match status" value="1"/>
</dbReference>
<protein>
    <submittedName>
        <fullName evidence="4">NUDIX domain-containing protein</fullName>
    </submittedName>
</protein>
<keyword evidence="5" id="KW-1185">Reference proteome</keyword>
<evidence type="ECO:0000256" key="1">
    <source>
        <dbReference type="ARBA" id="ARBA00001946"/>
    </source>
</evidence>
<dbReference type="GO" id="GO:0016787">
    <property type="term" value="F:hydrolase activity"/>
    <property type="evidence" value="ECO:0007669"/>
    <property type="project" value="UniProtKB-KW"/>
</dbReference>